<dbReference type="STRING" id="640512.BC1003_3106"/>
<dbReference type="KEGG" id="bgf:BC1003_3106"/>
<dbReference type="Pfam" id="PF05488">
    <property type="entry name" value="PAAR_motif"/>
    <property type="match status" value="1"/>
</dbReference>
<accession>E1TAM5</accession>
<dbReference type="HOGENOM" id="CLU_148568_4_2_4"/>
<reference evidence="1" key="1">
    <citation type="submission" date="2010-09" db="EMBL/GenBank/DDBJ databases">
        <title>Complete sequence of chromosome1 of Burkholderia sp. CCGE1003.</title>
        <authorList>
            <consortium name="US DOE Joint Genome Institute"/>
            <person name="Lucas S."/>
            <person name="Copeland A."/>
            <person name="Lapidus A."/>
            <person name="Cheng J.-F."/>
            <person name="Bruce D."/>
            <person name="Goodwin L."/>
            <person name="Pitluck S."/>
            <person name="Daligault H."/>
            <person name="Davenport K."/>
            <person name="Detter J.C."/>
            <person name="Han C."/>
            <person name="Tapia R."/>
            <person name="Land M."/>
            <person name="Hauser L."/>
            <person name="Jeffries C."/>
            <person name="Kyrpides N."/>
            <person name="Ivanova N."/>
            <person name="Ovchinnikova G."/>
            <person name="Martinez-Romero E."/>
            <person name="Rogel M.A."/>
            <person name="Auchtung J."/>
            <person name="Tiedje J.M."/>
            <person name="Woyke T."/>
        </authorList>
    </citation>
    <scope>NUCLEOTIDE SEQUENCE</scope>
    <source>
        <strain evidence="1">CCGE1003</strain>
    </source>
</reference>
<dbReference type="OrthoDB" id="8594232at2"/>
<evidence type="ECO:0008006" key="2">
    <source>
        <dbReference type="Google" id="ProtNLM"/>
    </source>
</evidence>
<dbReference type="EMBL" id="CP002217">
    <property type="protein sequence ID" value="ADN59054.1"/>
    <property type="molecule type" value="Genomic_DNA"/>
</dbReference>
<dbReference type="eggNOG" id="COG4104">
    <property type="taxonomic scope" value="Bacteria"/>
</dbReference>
<gene>
    <name evidence="1" type="ordered locus">BC1003_3106</name>
</gene>
<organism evidence="1">
    <name type="scientific">Burkholderia sp. (strain CCGE1003)</name>
    <dbReference type="NCBI Taxonomy" id="640512"/>
    <lineage>
        <taxon>Bacteria</taxon>
        <taxon>Pseudomonadati</taxon>
        <taxon>Pseudomonadota</taxon>
        <taxon>Betaproteobacteria</taxon>
        <taxon>Burkholderiales</taxon>
        <taxon>Burkholderiaceae</taxon>
        <taxon>Burkholderia</taxon>
    </lineage>
</organism>
<sequence>MKRYDILDSDTTTRQGRVKATCNTDTIDGRATAYENDPVWCAGCNSWGKIVCVGPRIATKGPDGREQALSDDLCSCQCAPSPRLVASRTRSYCEV</sequence>
<protein>
    <recommendedName>
        <fullName evidence="2">PAAR repeat-containing protein</fullName>
    </recommendedName>
</protein>
<proteinExistence type="predicted"/>
<name>E1TAM5_BURSG</name>
<evidence type="ECO:0000313" key="1">
    <source>
        <dbReference type="EMBL" id="ADN59054.1"/>
    </source>
</evidence>
<dbReference type="InterPro" id="IPR008727">
    <property type="entry name" value="PAAR_motif"/>
</dbReference>
<dbReference type="AlphaFoldDB" id="E1TAM5"/>
<dbReference type="CDD" id="cd14744">
    <property type="entry name" value="PAAR_CT_2"/>
    <property type="match status" value="1"/>
</dbReference>